<dbReference type="AlphaFoldDB" id="A0A6B0UCP4"/>
<proteinExistence type="predicted"/>
<protein>
    <submittedName>
        <fullName evidence="1">Putative secreted protein</fullName>
    </submittedName>
</protein>
<organism evidence="1">
    <name type="scientific">Ixodes ricinus</name>
    <name type="common">Common tick</name>
    <name type="synonym">Acarus ricinus</name>
    <dbReference type="NCBI Taxonomy" id="34613"/>
    <lineage>
        <taxon>Eukaryota</taxon>
        <taxon>Metazoa</taxon>
        <taxon>Ecdysozoa</taxon>
        <taxon>Arthropoda</taxon>
        <taxon>Chelicerata</taxon>
        <taxon>Arachnida</taxon>
        <taxon>Acari</taxon>
        <taxon>Parasitiformes</taxon>
        <taxon>Ixodida</taxon>
        <taxon>Ixodoidea</taxon>
        <taxon>Ixodidae</taxon>
        <taxon>Ixodinae</taxon>
        <taxon>Ixodes</taxon>
    </lineage>
</organism>
<dbReference type="EMBL" id="GIFC01004352">
    <property type="protein sequence ID" value="MXU86435.1"/>
    <property type="molecule type" value="Transcribed_RNA"/>
</dbReference>
<reference evidence="1" key="1">
    <citation type="submission" date="2019-12" db="EMBL/GenBank/DDBJ databases">
        <title>An insight into the sialome of adult female Ixodes ricinus ticks feeding for 6 days.</title>
        <authorList>
            <person name="Perner J."/>
            <person name="Ribeiro J.M.C."/>
        </authorList>
    </citation>
    <scope>NUCLEOTIDE SEQUENCE</scope>
    <source>
        <strain evidence="1">Semi-engorged</strain>
        <tissue evidence="1">Salivary glands</tissue>
    </source>
</reference>
<sequence length="91" mass="10338">MTKMRVTLRTKRWATWRASAALLGEFSFWISRTSVVSRVSSISMLHLTSRQWTNLSSSAVPFCATRWGCWSSGTELPAPPRREEEEASSSR</sequence>
<name>A0A6B0UCP4_IXORI</name>
<evidence type="ECO:0000313" key="1">
    <source>
        <dbReference type="EMBL" id="MXU86435.1"/>
    </source>
</evidence>
<accession>A0A6B0UCP4</accession>